<sequence>MKRFKTYFLLYASLLIWMSTNLTHAVQAMGKPQPAKVYDLFSGTVHEEHGQLVLTHCTLSKYAYPLHFNHPEDEKQIKSLLRKAPNFWLNLRAQAYTENERFHLILDEIAEIHLQASWHLSDLLPSQAKL</sequence>
<name>A0AAU7SYW0_9GAMM</name>
<organism evidence="2">
    <name type="scientific">Acinetobacter sp. A1-4-2</name>
    <dbReference type="NCBI Taxonomy" id="3156489"/>
    <lineage>
        <taxon>Bacteria</taxon>
        <taxon>Pseudomonadati</taxon>
        <taxon>Pseudomonadota</taxon>
        <taxon>Gammaproteobacteria</taxon>
        <taxon>Moraxellales</taxon>
        <taxon>Moraxellaceae</taxon>
        <taxon>Acinetobacter</taxon>
    </lineage>
</organism>
<feature type="signal peptide" evidence="1">
    <location>
        <begin position="1"/>
        <end position="24"/>
    </location>
</feature>
<accession>A0AAU7SYW0</accession>
<evidence type="ECO:0000256" key="1">
    <source>
        <dbReference type="SAM" id="SignalP"/>
    </source>
</evidence>
<dbReference type="AlphaFoldDB" id="A0AAU7SYW0"/>
<reference evidence="2" key="1">
    <citation type="submission" date="2024-06" db="EMBL/GenBank/DDBJ databases">
        <authorList>
            <person name="Song Z."/>
        </authorList>
    </citation>
    <scope>NUCLEOTIDE SEQUENCE</scope>
    <source>
        <strain evidence="2">A1-4-2</strain>
    </source>
</reference>
<keyword evidence="1" id="KW-0732">Signal</keyword>
<dbReference type="EMBL" id="CP157981">
    <property type="protein sequence ID" value="XBU16408.1"/>
    <property type="molecule type" value="Genomic_DNA"/>
</dbReference>
<protein>
    <submittedName>
        <fullName evidence="2">Uncharacterized protein</fullName>
    </submittedName>
</protein>
<feature type="chain" id="PRO_5043403351" evidence="1">
    <location>
        <begin position="25"/>
        <end position="130"/>
    </location>
</feature>
<dbReference type="RefSeq" id="WP_349929058.1">
    <property type="nucleotide sequence ID" value="NZ_CP157981.1"/>
</dbReference>
<proteinExistence type="predicted"/>
<evidence type="ECO:0000313" key="2">
    <source>
        <dbReference type="EMBL" id="XBU16408.1"/>
    </source>
</evidence>
<gene>
    <name evidence="2" type="ORF">ABJ384_04325</name>
</gene>